<dbReference type="GO" id="GO:0005524">
    <property type="term" value="F:ATP binding"/>
    <property type="evidence" value="ECO:0007669"/>
    <property type="project" value="UniProtKB-KW"/>
</dbReference>
<sequence>MSDELNSPAALIPVGQSPGAGTPSVNGKQHASLVAHHSSVPTHPAPAPLLLFEQVSKWYGTVLALNQVTLELTGGITGLVGANGAGKSTLLRMANGQLQPTMGRVSVRGVDTWNWRARRLVGYCPDIDAFYEDMSGRRFVWVMARLCGYTRAEATRRTEDVLERVGMADRADRRLRGYSKGMRQRIKLAQALIHDPELLILDEPLSGIDPIGRQELLELFQALAAQGKCLLISSHELEALEKLTNHVVIMARGRIAAVGTLQQIRDLLDDHPLSVRIDVGRPREVARLLLALPEVLAVDVAPKLPDGPAEAVVVKARNPKRFFEHFGALVVEHGLDVRRLEPLDESAHAILGYLLGGSGKT</sequence>
<evidence type="ECO:0000259" key="6">
    <source>
        <dbReference type="PROSITE" id="PS50893"/>
    </source>
</evidence>
<dbReference type="EMBL" id="CP053452">
    <property type="protein sequence ID" value="QJW93989.1"/>
    <property type="molecule type" value="Genomic_DNA"/>
</dbReference>
<dbReference type="SUPFAM" id="SSF52540">
    <property type="entry name" value="P-loop containing nucleoside triphosphate hydrolases"/>
    <property type="match status" value="1"/>
</dbReference>
<comment type="similarity">
    <text evidence="1">Belongs to the ABC transporter superfamily.</text>
</comment>
<dbReference type="PANTHER" id="PTHR43335">
    <property type="entry name" value="ABC TRANSPORTER, ATP-BINDING PROTEIN"/>
    <property type="match status" value="1"/>
</dbReference>
<evidence type="ECO:0000313" key="7">
    <source>
        <dbReference type="EMBL" id="QJW93989.1"/>
    </source>
</evidence>
<keyword evidence="8" id="KW-1185">Reference proteome</keyword>
<feature type="domain" description="ABC transporter" evidence="6">
    <location>
        <begin position="50"/>
        <end position="277"/>
    </location>
</feature>
<accession>A0A6M5YIU6</accession>
<evidence type="ECO:0000256" key="1">
    <source>
        <dbReference type="ARBA" id="ARBA00005417"/>
    </source>
</evidence>
<protein>
    <submittedName>
        <fullName evidence="7">Efflux ABC transporter, ATP-binding protein</fullName>
    </submittedName>
</protein>
<name>A0A6M5YIU6_9BACT</name>
<proteinExistence type="inferred from homology"/>
<keyword evidence="3" id="KW-0547">Nucleotide-binding</keyword>
<dbReference type="Proteomes" id="UP000503447">
    <property type="component" value="Chromosome"/>
</dbReference>
<gene>
    <name evidence="7" type="ORF">FTUN_1506</name>
</gene>
<evidence type="ECO:0000256" key="3">
    <source>
        <dbReference type="ARBA" id="ARBA00022741"/>
    </source>
</evidence>
<feature type="region of interest" description="Disordered" evidence="5">
    <location>
        <begin position="1"/>
        <end position="33"/>
    </location>
</feature>
<evidence type="ECO:0000256" key="4">
    <source>
        <dbReference type="ARBA" id="ARBA00022840"/>
    </source>
</evidence>
<reference evidence="8" key="1">
    <citation type="submission" date="2020-05" db="EMBL/GenBank/DDBJ databases">
        <title>Frigoriglobus tundricola gen. nov., sp. nov., a psychrotolerant cellulolytic planctomycete of the family Gemmataceae with two divergent copies of 16S rRNA gene.</title>
        <authorList>
            <person name="Kulichevskaya I.S."/>
            <person name="Ivanova A.A."/>
            <person name="Naumoff D.G."/>
            <person name="Beletsky A.V."/>
            <person name="Rijpstra W.I.C."/>
            <person name="Sinninghe Damste J.S."/>
            <person name="Mardanov A.V."/>
            <person name="Ravin N.V."/>
            <person name="Dedysh S.N."/>
        </authorList>
    </citation>
    <scope>NUCLEOTIDE SEQUENCE [LARGE SCALE GENOMIC DNA]</scope>
    <source>
        <strain evidence="8">PL17</strain>
    </source>
</reference>
<dbReference type="InterPro" id="IPR003593">
    <property type="entry name" value="AAA+_ATPase"/>
</dbReference>
<evidence type="ECO:0000313" key="8">
    <source>
        <dbReference type="Proteomes" id="UP000503447"/>
    </source>
</evidence>
<organism evidence="7 8">
    <name type="scientific">Frigoriglobus tundricola</name>
    <dbReference type="NCBI Taxonomy" id="2774151"/>
    <lineage>
        <taxon>Bacteria</taxon>
        <taxon>Pseudomonadati</taxon>
        <taxon>Planctomycetota</taxon>
        <taxon>Planctomycetia</taxon>
        <taxon>Gemmatales</taxon>
        <taxon>Gemmataceae</taxon>
        <taxon>Frigoriglobus</taxon>
    </lineage>
</organism>
<dbReference type="InterPro" id="IPR027417">
    <property type="entry name" value="P-loop_NTPase"/>
</dbReference>
<dbReference type="PROSITE" id="PS50893">
    <property type="entry name" value="ABC_TRANSPORTER_2"/>
    <property type="match status" value="1"/>
</dbReference>
<dbReference type="PANTHER" id="PTHR43335:SF11">
    <property type="entry name" value="ABC TRANSPORTER RELATED"/>
    <property type="match status" value="1"/>
</dbReference>
<dbReference type="Pfam" id="PF00005">
    <property type="entry name" value="ABC_tran"/>
    <property type="match status" value="1"/>
</dbReference>
<dbReference type="InterPro" id="IPR017871">
    <property type="entry name" value="ABC_transporter-like_CS"/>
</dbReference>
<dbReference type="Gene3D" id="3.40.50.300">
    <property type="entry name" value="P-loop containing nucleotide triphosphate hydrolases"/>
    <property type="match status" value="1"/>
</dbReference>
<dbReference type="GO" id="GO:0016887">
    <property type="term" value="F:ATP hydrolysis activity"/>
    <property type="evidence" value="ECO:0007669"/>
    <property type="project" value="InterPro"/>
</dbReference>
<dbReference type="KEGG" id="ftj:FTUN_1506"/>
<dbReference type="SMART" id="SM00382">
    <property type="entry name" value="AAA"/>
    <property type="match status" value="1"/>
</dbReference>
<keyword evidence="2" id="KW-0813">Transport</keyword>
<evidence type="ECO:0000256" key="5">
    <source>
        <dbReference type="SAM" id="MobiDB-lite"/>
    </source>
</evidence>
<dbReference type="InterPro" id="IPR003439">
    <property type="entry name" value="ABC_transporter-like_ATP-bd"/>
</dbReference>
<dbReference type="CDD" id="cd03230">
    <property type="entry name" value="ABC_DR_subfamily_A"/>
    <property type="match status" value="1"/>
</dbReference>
<evidence type="ECO:0000256" key="2">
    <source>
        <dbReference type="ARBA" id="ARBA00022448"/>
    </source>
</evidence>
<dbReference type="AlphaFoldDB" id="A0A6M5YIU6"/>
<keyword evidence="4 7" id="KW-0067">ATP-binding</keyword>
<dbReference type="PROSITE" id="PS00211">
    <property type="entry name" value="ABC_TRANSPORTER_1"/>
    <property type="match status" value="1"/>
</dbReference>